<proteinExistence type="predicted"/>
<dbReference type="EMBL" id="BK015650">
    <property type="protein sequence ID" value="DAE18044.1"/>
    <property type="molecule type" value="Genomic_DNA"/>
</dbReference>
<accession>A0A8S5QHN5</accession>
<reference evidence="1" key="1">
    <citation type="journal article" date="2021" name="Proc. Natl. Acad. Sci. U.S.A.">
        <title>A Catalog of Tens of Thousands of Viruses from Human Metagenomes Reveals Hidden Associations with Chronic Diseases.</title>
        <authorList>
            <person name="Tisza M.J."/>
            <person name="Buck C.B."/>
        </authorList>
    </citation>
    <scope>NUCLEOTIDE SEQUENCE</scope>
    <source>
        <strain evidence="1">CtF6o6</strain>
    </source>
</reference>
<evidence type="ECO:0000313" key="1">
    <source>
        <dbReference type="EMBL" id="DAE18044.1"/>
    </source>
</evidence>
<organism evidence="1">
    <name type="scientific">Siphoviridae sp. ctF6o6</name>
    <dbReference type="NCBI Taxonomy" id="2825402"/>
    <lineage>
        <taxon>Viruses</taxon>
        <taxon>Duplodnaviria</taxon>
        <taxon>Heunggongvirae</taxon>
        <taxon>Uroviricota</taxon>
        <taxon>Caudoviricetes</taxon>
    </lineage>
</organism>
<sequence>MFFNKEKEFQYHPAVIKMLEDVVGGGTIIRTDLRKAIFDGMPLDELPPYCVAGRDENGGYRVIKTALVTEALEAEGTTVKVNKSHLFAVGDFVTVGGDLKGASDKITAIDKSNAGYDVITLEAKIGAAETGQVLVGVKEKTTEGKATLVTSSSELVITLSKVDLTVANQSCGLMVRGTVSEGNMPFPVDAGLKALMPLIRFVNKKS</sequence>
<protein>
    <submittedName>
        <fullName evidence="1">Head fiber protein</fullName>
    </submittedName>
</protein>
<name>A0A8S5QHN5_9CAUD</name>